<evidence type="ECO:0000313" key="2">
    <source>
        <dbReference type="EMBL" id="CEK49979.1"/>
    </source>
</evidence>
<reference evidence="2" key="1">
    <citation type="submission" date="2014-12" db="EMBL/GenBank/DDBJ databases">
        <title>Insight into the proteome of Arion vulgaris.</title>
        <authorList>
            <person name="Aradska J."/>
            <person name="Bulat T."/>
            <person name="Smidak R."/>
            <person name="Sarate P."/>
            <person name="Gangsoo J."/>
            <person name="Sialana F."/>
            <person name="Bilban M."/>
            <person name="Lubec G."/>
        </authorList>
    </citation>
    <scope>NUCLEOTIDE SEQUENCE</scope>
    <source>
        <tissue evidence="2">Skin</tissue>
    </source>
</reference>
<dbReference type="AlphaFoldDB" id="A0A0B6Y1I2"/>
<evidence type="ECO:0000256" key="1">
    <source>
        <dbReference type="SAM" id="MobiDB-lite"/>
    </source>
</evidence>
<feature type="region of interest" description="Disordered" evidence="1">
    <location>
        <begin position="61"/>
        <end position="86"/>
    </location>
</feature>
<organism evidence="2">
    <name type="scientific">Arion vulgaris</name>
    <dbReference type="NCBI Taxonomy" id="1028688"/>
    <lineage>
        <taxon>Eukaryota</taxon>
        <taxon>Metazoa</taxon>
        <taxon>Spiralia</taxon>
        <taxon>Lophotrochozoa</taxon>
        <taxon>Mollusca</taxon>
        <taxon>Gastropoda</taxon>
        <taxon>Heterobranchia</taxon>
        <taxon>Euthyneura</taxon>
        <taxon>Panpulmonata</taxon>
        <taxon>Eupulmonata</taxon>
        <taxon>Stylommatophora</taxon>
        <taxon>Helicina</taxon>
        <taxon>Arionoidea</taxon>
        <taxon>Arionidae</taxon>
        <taxon>Arion</taxon>
    </lineage>
</organism>
<proteinExistence type="predicted"/>
<sequence>MRKIFRTEPCWNYIEKQQQEVVPLPNKNSANPPCIQSLLQLNIRKEGERKITDNIHRWHTRFPSKGKNTLTKATRAAPNKNRTPKR</sequence>
<protein>
    <submittedName>
        <fullName evidence="2">Uncharacterized protein</fullName>
    </submittedName>
</protein>
<name>A0A0B6Y1I2_9EUPU</name>
<accession>A0A0B6Y1I2</accession>
<gene>
    <name evidence="2" type="primary">ORF9488</name>
</gene>
<dbReference type="EMBL" id="HACG01003114">
    <property type="protein sequence ID" value="CEK49979.1"/>
    <property type="molecule type" value="Transcribed_RNA"/>
</dbReference>